<proteinExistence type="inferred from homology"/>
<comment type="catalytic activity">
    <reaction evidence="4 5">
        <text>ATP + H2O = ADP + phosphate + H(+)</text>
        <dbReference type="Rhea" id="RHEA:13065"/>
        <dbReference type="ChEBI" id="CHEBI:15377"/>
        <dbReference type="ChEBI" id="CHEBI:15378"/>
        <dbReference type="ChEBI" id="CHEBI:30616"/>
        <dbReference type="ChEBI" id="CHEBI:43474"/>
        <dbReference type="ChEBI" id="CHEBI:456216"/>
        <dbReference type="EC" id="3.6.4.13"/>
    </reaction>
</comment>
<reference evidence="7" key="1">
    <citation type="journal article" date="2019" name="Beilstein J. Org. Chem.">
        <title>Nanangenines: drimane sesquiterpenoids as the dominant metabolite cohort of a novel Australian fungus, Aspergillus nanangensis.</title>
        <authorList>
            <person name="Lacey H.J."/>
            <person name="Gilchrist C.L.M."/>
            <person name="Crombie A."/>
            <person name="Kalaitzis J.A."/>
            <person name="Vuong D."/>
            <person name="Rutledge P.J."/>
            <person name="Turner P."/>
            <person name="Pitt J.I."/>
            <person name="Lacey E."/>
            <person name="Chooi Y.H."/>
            <person name="Piggott A.M."/>
        </authorList>
    </citation>
    <scope>NUCLEOTIDE SEQUENCE</scope>
    <source>
        <strain evidence="7">MST-FP2251</strain>
    </source>
</reference>
<gene>
    <name evidence="7" type="primary">EIF4A2</name>
    <name evidence="7" type="ORF">FE257_004261</name>
</gene>
<dbReference type="GO" id="GO:0003723">
    <property type="term" value="F:RNA binding"/>
    <property type="evidence" value="ECO:0007669"/>
    <property type="project" value="UniProtKB-UniRule"/>
</dbReference>
<dbReference type="GO" id="GO:0005524">
    <property type="term" value="F:ATP binding"/>
    <property type="evidence" value="ECO:0007669"/>
    <property type="project" value="UniProtKB-UniRule"/>
</dbReference>
<evidence type="ECO:0000256" key="5">
    <source>
        <dbReference type="RuleBase" id="RU365068"/>
    </source>
</evidence>
<dbReference type="AlphaFoldDB" id="A0AAD4CRL3"/>
<protein>
    <recommendedName>
        <fullName evidence="5">ATP-dependent RNA helicase</fullName>
        <ecNumber evidence="5">3.6.4.13</ecNumber>
    </recommendedName>
</protein>
<keyword evidence="8" id="KW-1185">Reference proteome</keyword>
<evidence type="ECO:0000256" key="2">
    <source>
        <dbReference type="ARBA" id="ARBA00022801"/>
    </source>
</evidence>
<dbReference type="InterPro" id="IPR011545">
    <property type="entry name" value="DEAD/DEAH_box_helicase_dom"/>
</dbReference>
<dbReference type="EC" id="3.6.4.13" evidence="5"/>
<comment type="similarity">
    <text evidence="5">Belongs to the DEAD box helicase family.</text>
</comment>
<comment type="function">
    <text evidence="5">RNA helicase.</text>
</comment>
<keyword evidence="3 5" id="KW-0067">ATP-binding</keyword>
<reference evidence="7" key="2">
    <citation type="submission" date="2020-02" db="EMBL/GenBank/DDBJ databases">
        <authorList>
            <person name="Gilchrist C.L.M."/>
            <person name="Chooi Y.-H."/>
        </authorList>
    </citation>
    <scope>NUCLEOTIDE SEQUENCE</scope>
    <source>
        <strain evidence="7">MST-FP2251</strain>
    </source>
</reference>
<dbReference type="EMBL" id="VCAU01000019">
    <property type="protein sequence ID" value="KAF9891405.1"/>
    <property type="molecule type" value="Genomic_DNA"/>
</dbReference>
<accession>A0AAD4CRL3</accession>
<dbReference type="SUPFAM" id="SSF52540">
    <property type="entry name" value="P-loop containing nucleoside triphosphate hydrolases"/>
    <property type="match status" value="1"/>
</dbReference>
<dbReference type="GO" id="GO:0016787">
    <property type="term" value="F:hydrolase activity"/>
    <property type="evidence" value="ECO:0007669"/>
    <property type="project" value="UniProtKB-KW"/>
</dbReference>
<evidence type="ECO:0000259" key="6">
    <source>
        <dbReference type="Pfam" id="PF00270"/>
    </source>
</evidence>
<comment type="domain">
    <text evidence="5">The Q motif is unique to and characteristic of the DEAD box family of RNA helicases and controls ATP binding and hydrolysis.</text>
</comment>
<evidence type="ECO:0000313" key="7">
    <source>
        <dbReference type="EMBL" id="KAF9891405.1"/>
    </source>
</evidence>
<keyword evidence="5" id="KW-0347">Helicase</keyword>
<evidence type="ECO:0000256" key="1">
    <source>
        <dbReference type="ARBA" id="ARBA00022741"/>
    </source>
</evidence>
<comment type="caution">
    <text evidence="7">The sequence shown here is derived from an EMBL/GenBank/DDBJ whole genome shotgun (WGS) entry which is preliminary data.</text>
</comment>
<dbReference type="GO" id="GO:0003724">
    <property type="term" value="F:RNA helicase activity"/>
    <property type="evidence" value="ECO:0007669"/>
    <property type="project" value="UniProtKB-EC"/>
</dbReference>
<dbReference type="InterPro" id="IPR027417">
    <property type="entry name" value="P-loop_NTPase"/>
</dbReference>
<sequence>MPDQDPELKPELTRIIRTYGYDDDLPSYLPLMRPILEGRDVFAQGPFPLSYYYLSICILQRIRTASIPEEEYTSCQAIVVTPTPELAWNMKNVANQVATFMPSIEAYACRVSQDFIREEEAGLQAGGRPPQIVTGSPWRISRHIPTGVLKTDEVSIIAIDGVDDILSRGLEDSLVDLLRRLPCETAQVVVHSRSLKQWREVWRVVGGFMKNAVRVWDDAERI</sequence>
<dbReference type="Pfam" id="PF00270">
    <property type="entry name" value="DEAD"/>
    <property type="match status" value="1"/>
</dbReference>
<keyword evidence="1 5" id="KW-0547">Nucleotide-binding</keyword>
<feature type="domain" description="DEAD/DEAH-box helicase" evidence="6">
    <location>
        <begin position="56"/>
        <end position="192"/>
    </location>
</feature>
<evidence type="ECO:0000256" key="4">
    <source>
        <dbReference type="ARBA" id="ARBA00047984"/>
    </source>
</evidence>
<name>A0AAD4CRL3_ASPNN</name>
<dbReference type="Proteomes" id="UP001194746">
    <property type="component" value="Unassembled WGS sequence"/>
</dbReference>
<keyword evidence="5" id="KW-0694">RNA-binding</keyword>
<evidence type="ECO:0000313" key="8">
    <source>
        <dbReference type="Proteomes" id="UP001194746"/>
    </source>
</evidence>
<organism evidence="7 8">
    <name type="scientific">Aspergillus nanangensis</name>
    <dbReference type="NCBI Taxonomy" id="2582783"/>
    <lineage>
        <taxon>Eukaryota</taxon>
        <taxon>Fungi</taxon>
        <taxon>Dikarya</taxon>
        <taxon>Ascomycota</taxon>
        <taxon>Pezizomycotina</taxon>
        <taxon>Eurotiomycetes</taxon>
        <taxon>Eurotiomycetidae</taxon>
        <taxon>Eurotiales</taxon>
        <taxon>Aspergillaceae</taxon>
        <taxon>Aspergillus</taxon>
        <taxon>Aspergillus subgen. Circumdati</taxon>
    </lineage>
</organism>
<dbReference type="Gene3D" id="3.40.50.300">
    <property type="entry name" value="P-loop containing nucleotide triphosphate hydrolases"/>
    <property type="match status" value="1"/>
</dbReference>
<evidence type="ECO:0000256" key="3">
    <source>
        <dbReference type="ARBA" id="ARBA00022840"/>
    </source>
</evidence>
<dbReference type="PANTHER" id="PTHR24031">
    <property type="entry name" value="RNA HELICASE"/>
    <property type="match status" value="1"/>
</dbReference>
<keyword evidence="2 5" id="KW-0378">Hydrolase</keyword>